<dbReference type="PANTHER" id="PTHR43298">
    <property type="entry name" value="MULTIDRUG RESISTANCE PROTEIN NORM-RELATED"/>
    <property type="match status" value="1"/>
</dbReference>
<feature type="transmembrane region" description="Helical" evidence="10">
    <location>
        <begin position="348"/>
        <end position="370"/>
    </location>
</feature>
<dbReference type="EMBL" id="AFNV02000031">
    <property type="protein sequence ID" value="ERJ17682.1"/>
    <property type="molecule type" value="Genomic_DNA"/>
</dbReference>
<evidence type="ECO:0000256" key="6">
    <source>
        <dbReference type="ARBA" id="ARBA00022989"/>
    </source>
</evidence>
<evidence type="ECO:0000256" key="8">
    <source>
        <dbReference type="ARBA" id="ARBA00023136"/>
    </source>
</evidence>
<evidence type="ECO:0000313" key="11">
    <source>
        <dbReference type="EMBL" id="ERJ17682.1"/>
    </source>
</evidence>
<proteinExistence type="predicted"/>
<gene>
    <name evidence="11" type="ORF">SSPSH_003528</name>
</gene>
<dbReference type="GO" id="GO:0016829">
    <property type="term" value="F:lyase activity"/>
    <property type="evidence" value="ECO:0007669"/>
    <property type="project" value="UniProtKB-KW"/>
</dbReference>
<dbReference type="STRING" id="1033802.SSPSH_003528"/>
<accession>U2EH08</accession>
<feature type="transmembrane region" description="Helical" evidence="10">
    <location>
        <begin position="181"/>
        <end position="206"/>
    </location>
</feature>
<feature type="transmembrane region" description="Helical" evidence="10">
    <location>
        <begin position="377"/>
        <end position="398"/>
    </location>
</feature>
<dbReference type="GO" id="GO:0042910">
    <property type="term" value="F:xenobiotic transmembrane transporter activity"/>
    <property type="evidence" value="ECO:0007669"/>
    <property type="project" value="InterPro"/>
</dbReference>
<protein>
    <recommendedName>
        <fullName evidence="9">Multidrug-efflux transporter</fullName>
    </recommendedName>
</protein>
<feature type="transmembrane region" description="Helical" evidence="10">
    <location>
        <begin position="43"/>
        <end position="65"/>
    </location>
</feature>
<reference evidence="11 12" key="1">
    <citation type="journal article" date="2011" name="J. Bacteriol.">
        <title>Genome sequence of Salinisphaera shabanensis, a gammaproteobacterium from the harsh, variable environment of the brine-seawater interface of the Shaban Deep in the Red Sea.</title>
        <authorList>
            <person name="Antunes A."/>
            <person name="Alam I."/>
            <person name="Bajic V.B."/>
            <person name="Stingl U."/>
        </authorList>
    </citation>
    <scope>NUCLEOTIDE SEQUENCE [LARGE SCALE GENOMIC DNA]</scope>
    <source>
        <strain evidence="11 12">E1L3A</strain>
    </source>
</reference>
<keyword evidence="8 10" id="KW-0472">Membrane</keyword>
<keyword evidence="6 10" id="KW-1133">Transmembrane helix</keyword>
<dbReference type="GO" id="GO:0005886">
    <property type="term" value="C:plasma membrane"/>
    <property type="evidence" value="ECO:0007669"/>
    <property type="project" value="UniProtKB-SubCell"/>
</dbReference>
<dbReference type="InterPro" id="IPR050222">
    <property type="entry name" value="MATE_MdtK"/>
</dbReference>
<feature type="transmembrane region" description="Helical" evidence="10">
    <location>
        <begin position="244"/>
        <end position="265"/>
    </location>
</feature>
<dbReference type="PANTHER" id="PTHR43298:SF2">
    <property type="entry name" value="FMN_FAD EXPORTER YEEO-RELATED"/>
    <property type="match status" value="1"/>
</dbReference>
<dbReference type="InterPro" id="IPR002528">
    <property type="entry name" value="MATE_fam"/>
</dbReference>
<keyword evidence="11" id="KW-0456">Lyase</keyword>
<reference evidence="11 12" key="2">
    <citation type="journal article" date="2013" name="PLoS ONE">
        <title>INDIGO - INtegrated Data Warehouse of MIcrobial GenOmes with Examples from the Red Sea Extremophiles.</title>
        <authorList>
            <person name="Alam I."/>
            <person name="Antunes A."/>
            <person name="Kamau A.A."/>
            <person name="Ba Alawi W."/>
            <person name="Kalkatawi M."/>
            <person name="Stingl U."/>
            <person name="Bajic V.B."/>
        </authorList>
    </citation>
    <scope>NUCLEOTIDE SEQUENCE [LARGE SCALE GENOMIC DNA]</scope>
    <source>
        <strain evidence="11 12">E1L3A</strain>
    </source>
</reference>
<dbReference type="eggNOG" id="COG0534">
    <property type="taxonomic scope" value="Bacteria"/>
</dbReference>
<evidence type="ECO:0000256" key="10">
    <source>
        <dbReference type="SAM" id="Phobius"/>
    </source>
</evidence>
<dbReference type="Proteomes" id="UP000006242">
    <property type="component" value="Unassembled WGS sequence"/>
</dbReference>
<dbReference type="Pfam" id="PF01554">
    <property type="entry name" value="MatE"/>
    <property type="match status" value="2"/>
</dbReference>
<dbReference type="GO" id="GO:0006811">
    <property type="term" value="P:monoatomic ion transport"/>
    <property type="evidence" value="ECO:0007669"/>
    <property type="project" value="UniProtKB-KW"/>
</dbReference>
<feature type="transmembrane region" description="Helical" evidence="10">
    <location>
        <begin position="271"/>
        <end position="294"/>
    </location>
</feature>
<dbReference type="GO" id="GO:0015297">
    <property type="term" value="F:antiporter activity"/>
    <property type="evidence" value="ECO:0007669"/>
    <property type="project" value="UniProtKB-KW"/>
</dbReference>
<evidence type="ECO:0000256" key="4">
    <source>
        <dbReference type="ARBA" id="ARBA00022475"/>
    </source>
</evidence>
<evidence type="ECO:0000313" key="12">
    <source>
        <dbReference type="Proteomes" id="UP000006242"/>
    </source>
</evidence>
<evidence type="ECO:0000256" key="7">
    <source>
        <dbReference type="ARBA" id="ARBA00023065"/>
    </source>
</evidence>
<dbReference type="InterPro" id="IPR048279">
    <property type="entry name" value="MdtK-like"/>
</dbReference>
<dbReference type="AlphaFoldDB" id="U2EH08"/>
<keyword evidence="4" id="KW-1003">Cell membrane</keyword>
<dbReference type="PIRSF" id="PIRSF006603">
    <property type="entry name" value="DinF"/>
    <property type="match status" value="1"/>
</dbReference>
<feature type="transmembrane region" description="Helical" evidence="10">
    <location>
        <begin position="410"/>
        <end position="428"/>
    </location>
</feature>
<organism evidence="11 12">
    <name type="scientific">Salinisphaera shabanensis E1L3A</name>
    <dbReference type="NCBI Taxonomy" id="1033802"/>
    <lineage>
        <taxon>Bacteria</taxon>
        <taxon>Pseudomonadati</taxon>
        <taxon>Pseudomonadota</taxon>
        <taxon>Gammaproteobacteria</taxon>
        <taxon>Salinisphaerales</taxon>
        <taxon>Salinisphaeraceae</taxon>
        <taxon>Salinisphaera</taxon>
    </lineage>
</organism>
<keyword evidence="2" id="KW-0813">Transport</keyword>
<keyword evidence="3" id="KW-0050">Antiport</keyword>
<dbReference type="NCBIfam" id="TIGR00797">
    <property type="entry name" value="matE"/>
    <property type="match status" value="1"/>
</dbReference>
<feature type="transmembrane region" description="Helical" evidence="10">
    <location>
        <begin position="152"/>
        <end position="175"/>
    </location>
</feature>
<feature type="transmembrane region" description="Helical" evidence="10">
    <location>
        <begin position="85"/>
        <end position="110"/>
    </location>
</feature>
<dbReference type="CDD" id="cd13142">
    <property type="entry name" value="MATE_like_12"/>
    <property type="match status" value="1"/>
</dbReference>
<evidence type="ECO:0000256" key="1">
    <source>
        <dbReference type="ARBA" id="ARBA00004429"/>
    </source>
</evidence>
<sequence>MRALFSLAVPIVFANLLQTAYQLIDTFWVGRLGASAVAAVSLSFPVIFFLISLGLGLAVAGTILVAQYQGRGDTAMVNRVSAQALIGVVAISLVLAVLGFIGAHAVVAFLGATDDVLPLATQYLRVSFVGLPFLFAYVIFQSLMRGVGDARTPLLIVTGTVALNFVLDPLFILGWGPVPGMGVSGAALATVITQGLAAMVGLAMLFSGGYGIRLVRAHLVPDFALIWRLLKLGLPAAVEQSTRALGLMLMTVLVAGFGTITLAAYGIGTRMLSFVIIPALGLSQASSALIGQNIGAQRIDRAERTAWLSAAIGFVLLSLVGVVSFVFARPIITLFVPDAPAVIETGSLFVRITALAYGVVGAQIVLTGAFRGSGNTLIAMAIALVSQWMLQFPIAWLLAERSGLGATGIWIAYPIQNVLTALIVVVWFSRGTWKHRSVIEAPEPERAVSTYRPGSVTNTTLR</sequence>
<keyword evidence="12" id="KW-1185">Reference proteome</keyword>
<evidence type="ECO:0000256" key="5">
    <source>
        <dbReference type="ARBA" id="ARBA00022692"/>
    </source>
</evidence>
<comment type="caution">
    <text evidence="11">The sequence shown here is derived from an EMBL/GenBank/DDBJ whole genome shotgun (WGS) entry which is preliminary data.</text>
</comment>
<evidence type="ECO:0000256" key="2">
    <source>
        <dbReference type="ARBA" id="ARBA00022448"/>
    </source>
</evidence>
<comment type="subcellular location">
    <subcellularLocation>
        <location evidence="1">Cell inner membrane</location>
        <topology evidence="1">Multi-pass membrane protein</topology>
    </subcellularLocation>
</comment>
<evidence type="ECO:0000256" key="9">
    <source>
        <dbReference type="ARBA" id="ARBA00031636"/>
    </source>
</evidence>
<keyword evidence="7" id="KW-0406">Ion transport</keyword>
<name>U2EH08_9GAMM</name>
<feature type="transmembrane region" description="Helical" evidence="10">
    <location>
        <begin position="306"/>
        <end position="328"/>
    </location>
</feature>
<keyword evidence="5 10" id="KW-0812">Transmembrane</keyword>
<evidence type="ECO:0000256" key="3">
    <source>
        <dbReference type="ARBA" id="ARBA00022449"/>
    </source>
</evidence>
<feature type="transmembrane region" description="Helical" evidence="10">
    <location>
        <begin position="122"/>
        <end position="140"/>
    </location>
</feature>